<organism evidence="1 2">
    <name type="scientific">Nostoc flagelliforme CCNUN1</name>
    <dbReference type="NCBI Taxonomy" id="2038116"/>
    <lineage>
        <taxon>Bacteria</taxon>
        <taxon>Bacillati</taxon>
        <taxon>Cyanobacteriota</taxon>
        <taxon>Cyanophyceae</taxon>
        <taxon>Nostocales</taxon>
        <taxon>Nostocaceae</taxon>
        <taxon>Nostoc</taxon>
    </lineage>
</organism>
<evidence type="ECO:0000313" key="1">
    <source>
        <dbReference type="EMBL" id="AUB36615.1"/>
    </source>
</evidence>
<sequence>MARVLAHIFITLIRSLFILNQNAVLARRLKREFLTYA</sequence>
<dbReference type="AlphaFoldDB" id="A0A2K8SP52"/>
<evidence type="ECO:0000313" key="2">
    <source>
        <dbReference type="Proteomes" id="UP000232003"/>
    </source>
</evidence>
<protein>
    <submittedName>
        <fullName evidence="1">Uncharacterized protein</fullName>
    </submittedName>
</protein>
<name>A0A2K8SP52_9NOSO</name>
<dbReference type="KEGG" id="nfl:COO91_02536"/>
<dbReference type="EMBL" id="CP024785">
    <property type="protein sequence ID" value="AUB36615.1"/>
    <property type="molecule type" value="Genomic_DNA"/>
</dbReference>
<gene>
    <name evidence="1" type="ORF">COO91_02536</name>
</gene>
<reference evidence="1 2" key="1">
    <citation type="submission" date="2017-11" db="EMBL/GenBank/DDBJ databases">
        <title>Complete genome of a free-living desiccation-tolerant cyanobacterium and its photosynthetic adaptation to extreme terrestrial habitat.</title>
        <authorList>
            <person name="Shang J."/>
        </authorList>
    </citation>
    <scope>NUCLEOTIDE SEQUENCE [LARGE SCALE GENOMIC DNA]</scope>
    <source>
        <strain evidence="1 2">CCNUN1</strain>
    </source>
</reference>
<keyword evidence="2" id="KW-1185">Reference proteome</keyword>
<proteinExistence type="predicted"/>
<accession>A0A2K8SP52</accession>
<dbReference type="Proteomes" id="UP000232003">
    <property type="component" value="Chromosome"/>
</dbReference>